<keyword evidence="1" id="KW-0449">Lipoprotein</keyword>
<sequence>MTSISYQRHCDDMTNKTDITYGIPAEVWPRDYSNVEKALMFWRKSLIPVRVTMEDGQVFCMYVQGLMSSRNKVDLCPAPFDKENRIRLPLERISTIESGVTEGIAHDFTGRTTVHPDYVDNRPSRRDFFKICRQAHEMQKSIRVYMADGREIEGGSSGVDACQATLNMGDGRKTVVMFDWVERILPF</sequence>
<dbReference type="HOGENOM" id="CLU_1447142_0_0_6"/>
<reference evidence="1" key="1">
    <citation type="journal article" date="2004" name="Infect. Immun.">
        <title>Structural organization of the pFra virulence-associated plasmid of rhamnose-positive Yersinia pestis.</title>
        <authorList>
            <person name="Golubov A."/>
            <person name="Neubauer H."/>
            <person name="Nolting C."/>
            <person name="Heesemann J."/>
            <person name="Rakin A."/>
        </authorList>
    </citation>
    <scope>NUCLEOTIDE SEQUENCE [LARGE SCALE GENOMIC DNA]</scope>
    <source>
        <plasmid evidence="1">pG8786</plasmid>
    </source>
</reference>
<dbReference type="GO" id="GO:0003700">
    <property type="term" value="F:DNA-binding transcription factor activity"/>
    <property type="evidence" value="ECO:0007669"/>
    <property type="project" value="InterPro"/>
</dbReference>
<keyword evidence="1" id="KW-0255">Endonuclease</keyword>
<dbReference type="EnsemblBacteria" id="AAS58671">
    <property type="protein sequence ID" value="AAS58671"/>
    <property type="gene ID" value="YP_pMT036"/>
</dbReference>
<accession>Q65AN5</accession>
<accession>A0A1U8QSY4</accession>
<organism evidence="1">
    <name type="scientific">Yersinia pestis</name>
    <dbReference type="NCBI Taxonomy" id="632"/>
    <lineage>
        <taxon>Bacteria</taxon>
        <taxon>Pseudomonadati</taxon>
        <taxon>Pseudomonadota</taxon>
        <taxon>Gammaproteobacteria</taxon>
        <taxon>Enterobacterales</taxon>
        <taxon>Yersiniaceae</taxon>
        <taxon>Yersinia</taxon>
    </lineage>
</organism>
<protein>
    <submittedName>
        <fullName evidence="1">Uncharacterized protein</fullName>
    </submittedName>
</protein>
<keyword evidence="1" id="KW-0269">Exonuclease</keyword>
<keyword evidence="1" id="KW-0614">Plasmid</keyword>
<accession>Q74YN2</accession>
<evidence type="ECO:0000313" key="1">
    <source>
        <dbReference type="EMBL" id="CAG27438.1"/>
    </source>
</evidence>
<accession>O68751</accession>
<keyword evidence="1" id="KW-0378">Hydrolase</keyword>
<dbReference type="InterPro" id="IPR003223">
    <property type="entry name" value="Flag1_repressor"/>
</dbReference>
<name>A0A1U8QSY4_YERPE</name>
<geneLocation type="plasmid" evidence="1">
    <name>pG8786</name>
</geneLocation>
<proteinExistence type="predicted"/>
<keyword evidence="1" id="KW-0540">Nuclease</keyword>
<dbReference type="GO" id="GO:0004519">
    <property type="term" value="F:endonuclease activity"/>
    <property type="evidence" value="ECO:0007669"/>
    <property type="project" value="UniProtKB-KW"/>
</dbReference>
<dbReference type="AlphaFoldDB" id="A0A1U8QSY4"/>
<dbReference type="EMBL" id="AJ698720">
    <property type="protein sequence ID" value="CAG27438.1"/>
    <property type="molecule type" value="Genomic_DNA"/>
</dbReference>
<dbReference type="GO" id="GO:0004527">
    <property type="term" value="F:exonuclease activity"/>
    <property type="evidence" value="ECO:0007669"/>
    <property type="project" value="UniProtKB-KW"/>
</dbReference>
<dbReference type="Pfam" id="PF03614">
    <property type="entry name" value="Flag1_repress"/>
    <property type="match status" value="1"/>
</dbReference>